<accession>A0A4P9A2F5</accession>
<gene>
    <name evidence="2" type="ORF">FBF37_00450</name>
</gene>
<dbReference type="Proteomes" id="UP000310639">
    <property type="component" value="Chromosome"/>
</dbReference>
<dbReference type="NCBIfam" id="TIGR02532">
    <property type="entry name" value="IV_pilin_GFxxxE"/>
    <property type="match status" value="1"/>
</dbReference>
<evidence type="ECO:0000313" key="2">
    <source>
        <dbReference type="EMBL" id="QCT41955.1"/>
    </source>
</evidence>
<organism evidence="2 3">
    <name type="scientific">Candidatus Nanosynbacter featherlites</name>
    <dbReference type="NCBI Taxonomy" id="2572088"/>
    <lineage>
        <taxon>Bacteria</taxon>
        <taxon>Candidatus Saccharimonadota</taxon>
        <taxon>Candidatus Saccharimonadia</taxon>
        <taxon>Candidatus Nanosynbacterales</taxon>
        <taxon>Candidatus Nanosynbacteraceae</taxon>
        <taxon>Candidatus Nanosynbacter</taxon>
    </lineage>
</organism>
<keyword evidence="1" id="KW-0472">Membrane</keyword>
<dbReference type="EMBL" id="CP040004">
    <property type="protein sequence ID" value="QCT41955.1"/>
    <property type="molecule type" value="Genomic_DNA"/>
</dbReference>
<dbReference type="InterPro" id="IPR012902">
    <property type="entry name" value="N_methyl_site"/>
</dbReference>
<dbReference type="AlphaFoldDB" id="A0A4P9A2F5"/>
<dbReference type="KEGG" id="nft:FBF37_00450"/>
<keyword evidence="3" id="KW-1185">Reference proteome</keyword>
<dbReference type="Pfam" id="PF07963">
    <property type="entry name" value="N_methyl"/>
    <property type="match status" value="1"/>
</dbReference>
<protein>
    <submittedName>
        <fullName evidence="2">Type II secretion system protein</fullName>
    </submittedName>
</protein>
<proteinExistence type="predicted"/>
<dbReference type="SUPFAM" id="SSF54523">
    <property type="entry name" value="Pili subunits"/>
    <property type="match status" value="1"/>
</dbReference>
<dbReference type="Gene3D" id="3.30.700.10">
    <property type="entry name" value="Glycoprotein, Type 4 Pilin"/>
    <property type="match status" value="1"/>
</dbReference>
<evidence type="ECO:0000256" key="1">
    <source>
        <dbReference type="SAM" id="Phobius"/>
    </source>
</evidence>
<dbReference type="InterPro" id="IPR045584">
    <property type="entry name" value="Pilin-like"/>
</dbReference>
<reference evidence="2 3" key="1">
    <citation type="submission" date="2019-04" db="EMBL/GenBank/DDBJ databases">
        <title>Saccharibacteria TM7 genomes.</title>
        <authorList>
            <person name="Bor B."/>
            <person name="He X."/>
            <person name="Chen T."/>
            <person name="Dewhirst F.E."/>
        </authorList>
    </citation>
    <scope>NUCLEOTIDE SEQUENCE [LARGE SCALE GENOMIC DNA]</scope>
    <source>
        <strain evidence="2 3">BB001</strain>
    </source>
</reference>
<evidence type="ECO:0000313" key="3">
    <source>
        <dbReference type="Proteomes" id="UP000310639"/>
    </source>
</evidence>
<name>A0A4P9A2F5_9BACT</name>
<keyword evidence="1" id="KW-1133">Transmembrane helix</keyword>
<keyword evidence="1" id="KW-0812">Transmembrane</keyword>
<sequence>MINTQDKKGFTIIEVVLVLGIAALIFLMVFIAVPVLNRNQRDTARKNDLSLVSTAVTNYSNANRGAWPGTEKLRSFLGTDLSKYTNKEQVSVDSKKASVTVGDTQVKVVTGMKCGESSKEKQVLVPGTSRQFAVVVLLEGGPTHFCQDSGA</sequence>
<feature type="transmembrane region" description="Helical" evidence="1">
    <location>
        <begin position="12"/>
        <end position="36"/>
    </location>
</feature>
<dbReference type="OrthoDB" id="9779061at2"/>
<dbReference type="RefSeq" id="WP_138078433.1">
    <property type="nucleotide sequence ID" value="NZ_CP040004.1"/>
</dbReference>